<dbReference type="KEGG" id="dps:DP2121"/>
<feature type="compositionally biased region" description="Polar residues" evidence="4">
    <location>
        <begin position="114"/>
        <end position="129"/>
    </location>
</feature>
<reference evidence="6" key="1">
    <citation type="journal article" date="2004" name="Environ. Microbiol.">
        <title>The genome of Desulfotalea psychrophila, a sulfate-reducing bacterium from permanently cold Arctic sediments.</title>
        <authorList>
            <person name="Rabus R."/>
            <person name="Ruepp A."/>
            <person name="Frickey T."/>
            <person name="Rattei T."/>
            <person name="Fartmann B."/>
            <person name="Stark M."/>
            <person name="Bauer M."/>
            <person name="Zibat A."/>
            <person name="Lombardot T."/>
            <person name="Becker I."/>
            <person name="Amann J."/>
            <person name="Gellner K."/>
            <person name="Teeling H."/>
            <person name="Leuschner W.D."/>
            <person name="Gloeckner F.-O."/>
            <person name="Lupas A.N."/>
            <person name="Amann R."/>
            <person name="Klenk H.-P."/>
        </authorList>
    </citation>
    <scope>NUCLEOTIDE SEQUENCE [LARGE SCALE GENOMIC DNA]</scope>
    <source>
        <strain evidence="6">DSM 12343 / LSv54</strain>
    </source>
</reference>
<dbReference type="STRING" id="177439.DP2121"/>
<proteinExistence type="inferred from homology"/>
<comment type="similarity">
    <text evidence="1 2">Belongs to the outer membrane factor (OMF) (TC 1.B.17) family.</text>
</comment>
<keyword evidence="2" id="KW-0812">Transmembrane</keyword>
<dbReference type="PANTHER" id="PTHR30203">
    <property type="entry name" value="OUTER MEMBRANE CATION EFFLUX PROTEIN"/>
    <property type="match status" value="1"/>
</dbReference>
<keyword evidence="2" id="KW-0564">Palmitate</keyword>
<feature type="region of interest" description="Disordered" evidence="4">
    <location>
        <begin position="108"/>
        <end position="129"/>
    </location>
</feature>
<name>Q6ALC5_DESPS</name>
<accession>Q6ALC5</accession>
<dbReference type="Proteomes" id="UP000000602">
    <property type="component" value="Chromosome"/>
</dbReference>
<dbReference type="PROSITE" id="PS51257">
    <property type="entry name" value="PROKAR_LIPOPROTEIN"/>
    <property type="match status" value="1"/>
</dbReference>
<gene>
    <name evidence="5" type="ordered locus">DP2121</name>
</gene>
<dbReference type="GO" id="GO:0015562">
    <property type="term" value="F:efflux transmembrane transporter activity"/>
    <property type="evidence" value="ECO:0007669"/>
    <property type="project" value="InterPro"/>
</dbReference>
<dbReference type="AlphaFoldDB" id="Q6ALC5"/>
<feature type="coiled-coil region" evidence="3">
    <location>
        <begin position="225"/>
        <end position="252"/>
    </location>
</feature>
<dbReference type="PANTHER" id="PTHR30203:SF33">
    <property type="entry name" value="BLR4455 PROTEIN"/>
    <property type="match status" value="1"/>
</dbReference>
<evidence type="ECO:0000313" key="5">
    <source>
        <dbReference type="EMBL" id="CAG36850.1"/>
    </source>
</evidence>
<dbReference type="NCBIfam" id="TIGR01845">
    <property type="entry name" value="outer_NodT"/>
    <property type="match status" value="1"/>
</dbReference>
<dbReference type="InterPro" id="IPR010131">
    <property type="entry name" value="MdtP/NodT-like"/>
</dbReference>
<dbReference type="RefSeq" id="WP_011189362.1">
    <property type="nucleotide sequence ID" value="NC_006138.1"/>
</dbReference>
<dbReference type="OrthoDB" id="9783163at2"/>
<dbReference type="Gene3D" id="1.20.1600.10">
    <property type="entry name" value="Outer membrane efflux proteins (OEP)"/>
    <property type="match status" value="1"/>
</dbReference>
<evidence type="ECO:0000256" key="3">
    <source>
        <dbReference type="SAM" id="Coils"/>
    </source>
</evidence>
<dbReference type="Pfam" id="PF02321">
    <property type="entry name" value="OEP"/>
    <property type="match status" value="2"/>
</dbReference>
<protein>
    <submittedName>
        <fullName evidence="5">Related to outer membrane lipoprotein</fullName>
    </submittedName>
</protein>
<evidence type="ECO:0000256" key="2">
    <source>
        <dbReference type="RuleBase" id="RU362097"/>
    </source>
</evidence>
<dbReference type="GO" id="GO:0005886">
    <property type="term" value="C:plasma membrane"/>
    <property type="evidence" value="ECO:0007669"/>
    <property type="project" value="UniProtKB-SubCell"/>
</dbReference>
<evidence type="ECO:0000256" key="4">
    <source>
        <dbReference type="SAM" id="MobiDB-lite"/>
    </source>
</evidence>
<evidence type="ECO:0000256" key="1">
    <source>
        <dbReference type="ARBA" id="ARBA00007613"/>
    </source>
</evidence>
<dbReference type="Gene3D" id="2.20.200.10">
    <property type="entry name" value="Outer membrane efflux proteins (OEP)"/>
    <property type="match status" value="1"/>
</dbReference>
<dbReference type="eggNOG" id="COG1538">
    <property type="taxonomic scope" value="Bacteria"/>
</dbReference>
<dbReference type="HOGENOM" id="CLU_012817_13_1_7"/>
<dbReference type="InterPro" id="IPR003423">
    <property type="entry name" value="OMP_efflux"/>
</dbReference>
<keyword evidence="3" id="KW-0175">Coiled coil</keyword>
<keyword evidence="2 5" id="KW-0449">Lipoprotein</keyword>
<keyword evidence="2" id="KW-1134">Transmembrane beta strand</keyword>
<organism evidence="5 6">
    <name type="scientific">Desulfotalea psychrophila (strain LSv54 / DSM 12343)</name>
    <dbReference type="NCBI Taxonomy" id="177439"/>
    <lineage>
        <taxon>Bacteria</taxon>
        <taxon>Pseudomonadati</taxon>
        <taxon>Thermodesulfobacteriota</taxon>
        <taxon>Desulfobulbia</taxon>
        <taxon>Desulfobulbales</taxon>
        <taxon>Desulfocapsaceae</taxon>
        <taxon>Desulfotalea</taxon>
    </lineage>
</organism>
<sequence>MHSEKKIRNLFFGGVLLLALSACTLGQDYQRPETLVPIQFKNGAPWKEARPSDAVAKGNWWELYHDPVLNGLEENALQANQNLRAAYARLSQVQANLGISRSNQLPRLDLNANGGRQRTAASLTSPGQDQLSTQLNLPLVLSYEVDLWGRVRRSIEASTADVESARADYQSLMLTLQAELARNYFTLRAVDNETRLLQQTIELRRSTLSLVKSKFENGRVSQLDLSQAESELATVEAEAIGLKKRRGELENLIAVLMGLPASNFSLAQVSLRLSPPTIAPGLPSDLLERRPDVAAAERKMAAASARIGVAKTAFFPAISLTGSTGFASNETSSLFNWDNRTWGLGPAISLPIFDYGRNSAKLDKSRAVYEEAIANYRQQVLVAFQEVENGLNGLQVLHEQGKALQRATTTATLAWEISEKRYRSGLVSYLEVVDTQRSALLRERALVQLRGEQMSTSVLLIKALGGSWLSDTGKTN</sequence>
<keyword evidence="6" id="KW-1185">Reference proteome</keyword>
<dbReference type="SUPFAM" id="SSF56954">
    <property type="entry name" value="Outer membrane efflux proteins (OEP)"/>
    <property type="match status" value="1"/>
</dbReference>
<comment type="subcellular location">
    <subcellularLocation>
        <location evidence="2">Cell membrane</location>
        <topology evidence="2">Lipid-anchor</topology>
    </subcellularLocation>
</comment>
<evidence type="ECO:0000313" key="6">
    <source>
        <dbReference type="Proteomes" id="UP000000602"/>
    </source>
</evidence>
<keyword evidence="2" id="KW-0472">Membrane</keyword>
<dbReference type="EMBL" id="CR522870">
    <property type="protein sequence ID" value="CAG36850.1"/>
    <property type="molecule type" value="Genomic_DNA"/>
</dbReference>